<comment type="caution">
    <text evidence="1">The sequence shown here is derived from an EMBL/GenBank/DDBJ whole genome shotgun (WGS) entry which is preliminary data.</text>
</comment>
<dbReference type="Gene3D" id="1.25.10.90">
    <property type="match status" value="1"/>
</dbReference>
<dbReference type="EMBL" id="SEWF01000001">
    <property type="protein sequence ID" value="RYU97561.1"/>
    <property type="molecule type" value="Genomic_DNA"/>
</dbReference>
<sequence>MNELISELQAIANPERAKASAWFFKTGKGQYGEGDVFIGISAPDLRAICKKYNSLPLEDLQVLLNDPIHEYRMAALMILVSQIKKAKGDTQKRIYDFYLKNTQQINNWDLVDASARDIVGYYLYDKDREILYDMARTNHLWTQRIAIIATWYFINKNQYEETFRIAEILLSHKHDLIHKAVGWMLREIWKKEKASGIEVIQVEQFLKKNIGKIPRTALRYSIEKMTEERRKYFMTLPPAPKGVLLKPN</sequence>
<gene>
    <name evidence="1" type="ORF">EWM59_00120</name>
</gene>
<protein>
    <submittedName>
        <fullName evidence="1">DNA alkylation repair protein</fullName>
    </submittedName>
</protein>
<dbReference type="RefSeq" id="WP_130018884.1">
    <property type="nucleotide sequence ID" value="NZ_SEWF01000001.1"/>
</dbReference>
<dbReference type="Proteomes" id="UP000293162">
    <property type="component" value="Unassembled WGS sequence"/>
</dbReference>
<dbReference type="PANTHER" id="PTHR34070">
    <property type="entry name" value="ARMADILLO-TYPE FOLD"/>
    <property type="match status" value="1"/>
</dbReference>
<name>A0A4Q5M5A0_9BACT</name>
<evidence type="ECO:0000313" key="2">
    <source>
        <dbReference type="Proteomes" id="UP000293162"/>
    </source>
</evidence>
<dbReference type="InterPro" id="IPR016024">
    <property type="entry name" value="ARM-type_fold"/>
</dbReference>
<dbReference type="SUPFAM" id="SSF48371">
    <property type="entry name" value="ARM repeat"/>
    <property type="match status" value="1"/>
</dbReference>
<proteinExistence type="predicted"/>
<dbReference type="AlphaFoldDB" id="A0A4Q5M5A0"/>
<accession>A0A4Q5M5A0</accession>
<dbReference type="CDD" id="cd06561">
    <property type="entry name" value="AlkD_like"/>
    <property type="match status" value="1"/>
</dbReference>
<organism evidence="1 2">
    <name type="scientific">Emticicia agri</name>
    <dbReference type="NCBI Taxonomy" id="2492393"/>
    <lineage>
        <taxon>Bacteria</taxon>
        <taxon>Pseudomonadati</taxon>
        <taxon>Bacteroidota</taxon>
        <taxon>Cytophagia</taxon>
        <taxon>Cytophagales</taxon>
        <taxon>Leadbetterellaceae</taxon>
        <taxon>Emticicia</taxon>
    </lineage>
</organism>
<evidence type="ECO:0000313" key="1">
    <source>
        <dbReference type="EMBL" id="RYU97561.1"/>
    </source>
</evidence>
<dbReference type="OrthoDB" id="1117222at2"/>
<dbReference type="InterPro" id="IPR014825">
    <property type="entry name" value="DNA_alkylation"/>
</dbReference>
<dbReference type="PANTHER" id="PTHR34070:SF1">
    <property type="entry name" value="DNA ALKYLATION REPAIR PROTEIN"/>
    <property type="match status" value="1"/>
</dbReference>
<keyword evidence="2" id="KW-1185">Reference proteome</keyword>
<dbReference type="Pfam" id="PF08713">
    <property type="entry name" value="DNA_alkylation"/>
    <property type="match status" value="1"/>
</dbReference>
<reference evidence="1 2" key="1">
    <citation type="submission" date="2019-02" db="EMBL/GenBank/DDBJ databases">
        <title>Bacterial novel species Emticicia sp. 17J42-9 isolated from soil.</title>
        <authorList>
            <person name="Jung H.-Y."/>
        </authorList>
    </citation>
    <scope>NUCLEOTIDE SEQUENCE [LARGE SCALE GENOMIC DNA]</scope>
    <source>
        <strain evidence="1 2">17J42-9</strain>
    </source>
</reference>